<dbReference type="EMBL" id="SDIL01000038">
    <property type="protein sequence ID" value="RXK38997.1"/>
    <property type="molecule type" value="Genomic_DNA"/>
</dbReference>
<name>A0A4V1M436_TREME</name>
<evidence type="ECO:0000256" key="1">
    <source>
        <dbReference type="SAM" id="Phobius"/>
    </source>
</evidence>
<evidence type="ECO:0000313" key="3">
    <source>
        <dbReference type="Proteomes" id="UP000289152"/>
    </source>
</evidence>
<keyword evidence="1" id="KW-0812">Transmembrane</keyword>
<dbReference type="VEuPathDB" id="FungiDB:TREMEDRAFT_64962"/>
<organism evidence="2 3">
    <name type="scientific">Tremella mesenterica</name>
    <name type="common">Jelly fungus</name>
    <dbReference type="NCBI Taxonomy" id="5217"/>
    <lineage>
        <taxon>Eukaryota</taxon>
        <taxon>Fungi</taxon>
        <taxon>Dikarya</taxon>
        <taxon>Basidiomycota</taxon>
        <taxon>Agaricomycotina</taxon>
        <taxon>Tremellomycetes</taxon>
        <taxon>Tremellales</taxon>
        <taxon>Tremellaceae</taxon>
        <taxon>Tremella</taxon>
    </lineage>
</organism>
<reference evidence="2 3" key="1">
    <citation type="submission" date="2016-06" db="EMBL/GenBank/DDBJ databases">
        <title>Evolution of pathogenesis and genome organization in the Tremellales.</title>
        <authorList>
            <person name="Cuomo C."/>
            <person name="Litvintseva A."/>
            <person name="Heitman J."/>
            <person name="Chen Y."/>
            <person name="Sun S."/>
            <person name="Springer D."/>
            <person name="Dromer F."/>
            <person name="Young S."/>
            <person name="Zeng Q."/>
            <person name="Chapman S."/>
            <person name="Gujja S."/>
            <person name="Saif S."/>
            <person name="Birren B."/>
        </authorList>
    </citation>
    <scope>NUCLEOTIDE SEQUENCE [LARGE SCALE GENOMIC DNA]</scope>
    <source>
        <strain evidence="2 3">ATCC 28783</strain>
    </source>
</reference>
<comment type="caution">
    <text evidence="2">The sequence shown here is derived from an EMBL/GenBank/DDBJ whole genome shotgun (WGS) entry which is preliminary data.</text>
</comment>
<keyword evidence="1" id="KW-0472">Membrane</keyword>
<dbReference type="InParanoid" id="A0A4V1M436"/>
<sequence length="217" mass="23981">MTNWMNLHDASCIQSTQALAGYDVSSRSFPARAQRAAARNSNNEREEESNGIQVNGGAIVLGLLGVAAGLAWIHRDKLLDPEWRKEQQDNVKGFLEDGNQRLEVVHSQQTSNQLEGRLVPCQSADDGSTVAGRPFDQKKNRLNKSTSDAWDDNQTFSDEYGMNPLLGDEHKGEYSESDGCLYFEKHPGKGGGGNFINRVVDGVVRVVEGWQKWTGTK</sequence>
<proteinExistence type="predicted"/>
<dbReference type="Proteomes" id="UP000289152">
    <property type="component" value="Unassembled WGS sequence"/>
</dbReference>
<feature type="transmembrane region" description="Helical" evidence="1">
    <location>
        <begin position="52"/>
        <end position="73"/>
    </location>
</feature>
<gene>
    <name evidence="2" type="ORF">M231_03727</name>
</gene>
<accession>A0A4V1M436</accession>
<evidence type="ECO:0000313" key="2">
    <source>
        <dbReference type="EMBL" id="RXK38997.1"/>
    </source>
</evidence>
<keyword evidence="3" id="KW-1185">Reference proteome</keyword>
<keyword evidence="1" id="KW-1133">Transmembrane helix</keyword>
<protein>
    <submittedName>
        <fullName evidence="2">Uncharacterized protein</fullName>
    </submittedName>
</protein>
<dbReference type="AlphaFoldDB" id="A0A4V1M436"/>